<evidence type="ECO:0000313" key="7">
    <source>
        <dbReference type="EMBL" id="CAF9943304.1"/>
    </source>
</evidence>
<evidence type="ECO:0000256" key="3">
    <source>
        <dbReference type="ARBA" id="ARBA00023163"/>
    </source>
</evidence>
<dbReference type="GO" id="GO:0001228">
    <property type="term" value="F:DNA-binding transcription activator activity, RNA polymerase II-specific"/>
    <property type="evidence" value="ECO:0007669"/>
    <property type="project" value="TreeGrafter"/>
</dbReference>
<evidence type="ECO:0000256" key="5">
    <source>
        <dbReference type="SAM" id="MobiDB-lite"/>
    </source>
</evidence>
<dbReference type="PANTHER" id="PTHR10270">
    <property type="entry name" value="SOX TRANSCRIPTION FACTOR"/>
    <property type="match status" value="1"/>
</dbReference>
<dbReference type="Pfam" id="PF00505">
    <property type="entry name" value="HMG_box"/>
    <property type="match status" value="1"/>
</dbReference>
<dbReference type="SMART" id="SM00398">
    <property type="entry name" value="HMG"/>
    <property type="match status" value="1"/>
</dbReference>
<keyword evidence="3" id="KW-0804">Transcription</keyword>
<comment type="caution">
    <text evidence="7">The sequence shown here is derived from an EMBL/GenBank/DDBJ whole genome shotgun (WGS) entry which is preliminary data.</text>
</comment>
<dbReference type="InterPro" id="IPR009071">
    <property type="entry name" value="HMG_box_dom"/>
</dbReference>
<dbReference type="OrthoDB" id="6247875at2759"/>
<sequence length="379" mass="41802">MNAGPAMTAQSLPTTVHQVINVFWQVCAQNLNSGASDRIEVPITLKDVIGDKGVAIMATRLRNMIEAPVTTVEDVDRGVIQIAPSRYLLGHDSIVPKAKKPKAKALKEDKVARPPNAFILYRQHHHPLVKAGHPKLHNNQISIILGTQWKNETESTKARYISLAQKLKVKHFLEHPDYQYQPRKPSEKKRRMTRRKAAALAESEQAKSSSSANTTSASGETLSNTEQSTATIPDLPKTLGGNVVLELGDETMDDETFAAMLEKYNQSIPPANTPNAIAARNDGKPAVLYDEPSEAAQSDANFYSSVFDYNPFAGNEELQEEMEGMTTGKEGFQAMMAALSPSAQQTTFDEQNESFFDAELAREAELGQWCSLFDNRVVE</sequence>
<organism evidence="7 8">
    <name type="scientific">Alectoria fallacina</name>
    <dbReference type="NCBI Taxonomy" id="1903189"/>
    <lineage>
        <taxon>Eukaryota</taxon>
        <taxon>Fungi</taxon>
        <taxon>Dikarya</taxon>
        <taxon>Ascomycota</taxon>
        <taxon>Pezizomycotina</taxon>
        <taxon>Lecanoromycetes</taxon>
        <taxon>OSLEUM clade</taxon>
        <taxon>Lecanoromycetidae</taxon>
        <taxon>Lecanorales</taxon>
        <taxon>Lecanorineae</taxon>
        <taxon>Parmeliaceae</taxon>
        <taxon>Alectoria</taxon>
    </lineage>
</organism>
<evidence type="ECO:0000256" key="1">
    <source>
        <dbReference type="ARBA" id="ARBA00023015"/>
    </source>
</evidence>
<feature type="compositionally biased region" description="Low complexity" evidence="5">
    <location>
        <begin position="198"/>
        <end position="218"/>
    </location>
</feature>
<evidence type="ECO:0000256" key="2">
    <source>
        <dbReference type="ARBA" id="ARBA00023125"/>
    </source>
</evidence>
<dbReference type="GO" id="GO:0005634">
    <property type="term" value="C:nucleus"/>
    <property type="evidence" value="ECO:0007669"/>
    <property type="project" value="UniProtKB-UniRule"/>
</dbReference>
<evidence type="ECO:0000313" key="8">
    <source>
        <dbReference type="Proteomes" id="UP000664203"/>
    </source>
</evidence>
<dbReference type="CDD" id="cd01389">
    <property type="entry name" value="HMG-box_ROX1-like"/>
    <property type="match status" value="1"/>
</dbReference>
<dbReference type="GO" id="GO:0030154">
    <property type="term" value="P:cell differentiation"/>
    <property type="evidence" value="ECO:0007669"/>
    <property type="project" value="TreeGrafter"/>
</dbReference>
<dbReference type="PANTHER" id="PTHR10270:SF161">
    <property type="entry name" value="SEX-DETERMINING REGION Y PROTEIN"/>
    <property type="match status" value="1"/>
</dbReference>
<dbReference type="Gene3D" id="1.10.30.10">
    <property type="entry name" value="High mobility group box domain"/>
    <property type="match status" value="1"/>
</dbReference>
<keyword evidence="4" id="KW-0539">Nucleus</keyword>
<reference evidence="7" key="1">
    <citation type="submission" date="2021-03" db="EMBL/GenBank/DDBJ databases">
        <authorList>
            <person name="Tagirdzhanova G."/>
        </authorList>
    </citation>
    <scope>NUCLEOTIDE SEQUENCE</scope>
</reference>
<feature type="DNA-binding region" description="HMG box" evidence="4">
    <location>
        <begin position="111"/>
        <end position="179"/>
    </location>
</feature>
<dbReference type="Proteomes" id="UP000664203">
    <property type="component" value="Unassembled WGS sequence"/>
</dbReference>
<dbReference type="InterPro" id="IPR036910">
    <property type="entry name" value="HMG_box_dom_sf"/>
</dbReference>
<dbReference type="InterPro" id="IPR050140">
    <property type="entry name" value="SRY-related_HMG-box_TF-like"/>
</dbReference>
<feature type="compositionally biased region" description="Polar residues" evidence="5">
    <location>
        <begin position="219"/>
        <end position="231"/>
    </location>
</feature>
<dbReference type="AlphaFoldDB" id="A0A8H3JAA7"/>
<keyword evidence="8" id="KW-1185">Reference proteome</keyword>
<dbReference type="GO" id="GO:0000122">
    <property type="term" value="P:negative regulation of transcription by RNA polymerase II"/>
    <property type="evidence" value="ECO:0007669"/>
    <property type="project" value="TreeGrafter"/>
</dbReference>
<dbReference type="SUPFAM" id="SSF47095">
    <property type="entry name" value="HMG-box"/>
    <property type="match status" value="1"/>
</dbReference>
<keyword evidence="1" id="KW-0805">Transcription regulation</keyword>
<dbReference type="FunFam" id="1.10.30.10:FF:000041">
    <property type="entry name" value="HMG box family protein"/>
    <property type="match status" value="1"/>
</dbReference>
<feature type="compositionally biased region" description="Basic residues" evidence="5">
    <location>
        <begin position="186"/>
        <end position="197"/>
    </location>
</feature>
<gene>
    <name evidence="7" type="ORF">ALECFALPRED_011010</name>
</gene>
<evidence type="ECO:0000256" key="4">
    <source>
        <dbReference type="PROSITE-ProRule" id="PRU00267"/>
    </source>
</evidence>
<protein>
    <recommendedName>
        <fullName evidence="6">HMG box domain-containing protein</fullName>
    </recommendedName>
</protein>
<feature type="region of interest" description="Disordered" evidence="5">
    <location>
        <begin position="176"/>
        <end position="240"/>
    </location>
</feature>
<name>A0A8H3JAA7_9LECA</name>
<proteinExistence type="predicted"/>
<accession>A0A8H3JAA7</accession>
<dbReference type="EMBL" id="CAJPDR010000961">
    <property type="protein sequence ID" value="CAF9943304.1"/>
    <property type="molecule type" value="Genomic_DNA"/>
</dbReference>
<dbReference type="GO" id="GO:0000978">
    <property type="term" value="F:RNA polymerase II cis-regulatory region sequence-specific DNA binding"/>
    <property type="evidence" value="ECO:0007669"/>
    <property type="project" value="TreeGrafter"/>
</dbReference>
<evidence type="ECO:0000259" key="6">
    <source>
        <dbReference type="PROSITE" id="PS50118"/>
    </source>
</evidence>
<dbReference type="PROSITE" id="PS50118">
    <property type="entry name" value="HMG_BOX_2"/>
    <property type="match status" value="1"/>
</dbReference>
<keyword evidence="2 4" id="KW-0238">DNA-binding</keyword>
<feature type="domain" description="HMG box" evidence="6">
    <location>
        <begin position="111"/>
        <end position="179"/>
    </location>
</feature>